<dbReference type="GO" id="GO:0022900">
    <property type="term" value="P:electron transport chain"/>
    <property type="evidence" value="ECO:0007669"/>
    <property type="project" value="InterPro"/>
</dbReference>
<comment type="function">
    <text evidence="1">Accessory subunit of the mitochondrial membrane respiratory chain NADH dehydrogenase (Complex I), that is believed not to be involved in catalysis. Complex I functions in the transfer of electrons from NADH to the respiratory chain. The immediate electron acceptor for the enzyme is believed to be ubiquinone.</text>
</comment>
<evidence type="ECO:0000256" key="2">
    <source>
        <dbReference type="ARBA" id="ARBA00004298"/>
    </source>
</evidence>
<keyword evidence="6" id="KW-0812">Transmembrane</keyword>
<evidence type="ECO:0000256" key="4">
    <source>
        <dbReference type="ARBA" id="ARBA00022448"/>
    </source>
</evidence>
<evidence type="ECO:0000256" key="10">
    <source>
        <dbReference type="ARBA" id="ARBA00023128"/>
    </source>
</evidence>
<evidence type="ECO:0000256" key="8">
    <source>
        <dbReference type="ARBA" id="ARBA00022982"/>
    </source>
</evidence>
<dbReference type="PANTHER" id="PTHR15082">
    <property type="entry name" value="NADH-UBIQUINONE OXIDOREDUCTASE B12 SUBUNIT"/>
    <property type="match status" value="1"/>
</dbReference>
<keyword evidence="4" id="KW-0813">Transport</keyword>
<accession>A0A6A1VCL2</accession>
<sequence length="92" mass="10347">MSKLQSDTLREVISQVMANTALRPIGEFFRRRDEWRKHSMLTNQLHHATPDLGIALVAFGIYLIGEQVYNILHAPSSSHNHHSAPSTSSTSH</sequence>
<dbReference type="PANTHER" id="PTHR15082:SF2">
    <property type="entry name" value="NADH DEHYDROGENASE [UBIQUINONE] 1 BETA SUBCOMPLEX SUBUNIT 3"/>
    <property type="match status" value="1"/>
</dbReference>
<keyword evidence="13" id="KW-1185">Reference proteome</keyword>
<keyword evidence="10" id="KW-0496">Mitochondrion</keyword>
<dbReference type="Proteomes" id="UP000516437">
    <property type="component" value="Chromosome 6"/>
</dbReference>
<dbReference type="AlphaFoldDB" id="A0A6A1VCL2"/>
<evidence type="ECO:0000313" key="13">
    <source>
        <dbReference type="Proteomes" id="UP000516437"/>
    </source>
</evidence>
<gene>
    <name evidence="12" type="ORF">CJ030_MR6G025253</name>
</gene>
<evidence type="ECO:0000256" key="3">
    <source>
        <dbReference type="ARBA" id="ARBA00005667"/>
    </source>
</evidence>
<evidence type="ECO:0000256" key="9">
    <source>
        <dbReference type="ARBA" id="ARBA00022989"/>
    </source>
</evidence>
<evidence type="ECO:0000256" key="5">
    <source>
        <dbReference type="ARBA" id="ARBA00022660"/>
    </source>
</evidence>
<keyword evidence="12" id="KW-0830">Ubiquinone</keyword>
<keyword evidence="11" id="KW-0472">Membrane</keyword>
<evidence type="ECO:0000313" key="12">
    <source>
        <dbReference type="EMBL" id="KAB1209926.1"/>
    </source>
</evidence>
<comment type="subcellular location">
    <subcellularLocation>
        <location evidence="2">Mitochondrion inner membrane</location>
        <topology evidence="2">Single-pass membrane protein</topology>
        <orientation evidence="2">Matrix side</orientation>
    </subcellularLocation>
</comment>
<evidence type="ECO:0000256" key="1">
    <source>
        <dbReference type="ARBA" id="ARBA00003195"/>
    </source>
</evidence>
<organism evidence="12 13">
    <name type="scientific">Morella rubra</name>
    <name type="common">Chinese bayberry</name>
    <dbReference type="NCBI Taxonomy" id="262757"/>
    <lineage>
        <taxon>Eukaryota</taxon>
        <taxon>Viridiplantae</taxon>
        <taxon>Streptophyta</taxon>
        <taxon>Embryophyta</taxon>
        <taxon>Tracheophyta</taxon>
        <taxon>Spermatophyta</taxon>
        <taxon>Magnoliopsida</taxon>
        <taxon>eudicotyledons</taxon>
        <taxon>Gunneridae</taxon>
        <taxon>Pentapetalae</taxon>
        <taxon>rosids</taxon>
        <taxon>fabids</taxon>
        <taxon>Fagales</taxon>
        <taxon>Myricaceae</taxon>
        <taxon>Morella</taxon>
    </lineage>
</organism>
<keyword evidence="8" id="KW-0249">Electron transport</keyword>
<reference evidence="12 13" key="1">
    <citation type="journal article" date="2019" name="Plant Biotechnol. J.">
        <title>The red bayberry genome and genetic basis of sex determination.</title>
        <authorList>
            <person name="Jia H.M."/>
            <person name="Jia H.J."/>
            <person name="Cai Q.L."/>
            <person name="Wang Y."/>
            <person name="Zhao H.B."/>
            <person name="Yang W.F."/>
            <person name="Wang G.Y."/>
            <person name="Li Y.H."/>
            <person name="Zhan D.L."/>
            <person name="Shen Y.T."/>
            <person name="Niu Q.F."/>
            <person name="Chang L."/>
            <person name="Qiu J."/>
            <person name="Zhao L."/>
            <person name="Xie H.B."/>
            <person name="Fu W.Y."/>
            <person name="Jin J."/>
            <person name="Li X.W."/>
            <person name="Jiao Y."/>
            <person name="Zhou C.C."/>
            <person name="Tu T."/>
            <person name="Chai C.Y."/>
            <person name="Gao J.L."/>
            <person name="Fan L.J."/>
            <person name="van de Weg E."/>
            <person name="Wang J.Y."/>
            <person name="Gao Z.S."/>
        </authorList>
    </citation>
    <scope>NUCLEOTIDE SEQUENCE [LARGE SCALE GENOMIC DNA]</scope>
    <source>
        <tissue evidence="12">Leaves</tissue>
    </source>
</reference>
<proteinExistence type="inferred from homology"/>
<evidence type="ECO:0000256" key="6">
    <source>
        <dbReference type="ARBA" id="ARBA00022692"/>
    </source>
</evidence>
<evidence type="ECO:0000256" key="7">
    <source>
        <dbReference type="ARBA" id="ARBA00022792"/>
    </source>
</evidence>
<comment type="caution">
    <text evidence="12">The sequence shown here is derived from an EMBL/GenBank/DDBJ whole genome shotgun (WGS) entry which is preliminary data.</text>
</comment>
<keyword evidence="9" id="KW-1133">Transmembrane helix</keyword>
<keyword evidence="7" id="KW-0999">Mitochondrion inner membrane</keyword>
<dbReference type="EMBL" id="RXIC02000024">
    <property type="protein sequence ID" value="KAB1209926.1"/>
    <property type="molecule type" value="Genomic_DNA"/>
</dbReference>
<comment type="similarity">
    <text evidence="3">Belongs to the complex I NDUFB3 subunit family.</text>
</comment>
<dbReference type="InterPro" id="IPR012576">
    <property type="entry name" value="NDUFB3"/>
</dbReference>
<name>A0A6A1VCL2_9ROSI</name>
<protein>
    <submittedName>
        <fullName evidence="12">NADH dehydrogenase [ubiquinone] 1 beta subcomplex subunit 3-A</fullName>
    </submittedName>
</protein>
<dbReference type="GO" id="GO:0005743">
    <property type="term" value="C:mitochondrial inner membrane"/>
    <property type="evidence" value="ECO:0007669"/>
    <property type="project" value="UniProtKB-SubCell"/>
</dbReference>
<evidence type="ECO:0000256" key="11">
    <source>
        <dbReference type="ARBA" id="ARBA00023136"/>
    </source>
</evidence>
<dbReference type="GO" id="GO:0032981">
    <property type="term" value="P:mitochondrial respiratory chain complex I assembly"/>
    <property type="evidence" value="ECO:0007669"/>
    <property type="project" value="TreeGrafter"/>
</dbReference>
<keyword evidence="5" id="KW-0679">Respiratory chain</keyword>
<dbReference type="OrthoDB" id="521512at2759"/>